<organism evidence="2 3">
    <name type="scientific">Wuchereria bancrofti</name>
    <dbReference type="NCBI Taxonomy" id="6293"/>
    <lineage>
        <taxon>Eukaryota</taxon>
        <taxon>Metazoa</taxon>
        <taxon>Ecdysozoa</taxon>
        <taxon>Nematoda</taxon>
        <taxon>Chromadorea</taxon>
        <taxon>Rhabditida</taxon>
        <taxon>Spirurina</taxon>
        <taxon>Spiruromorpha</taxon>
        <taxon>Filarioidea</taxon>
        <taxon>Onchocercidae</taxon>
        <taxon>Wuchereria</taxon>
    </lineage>
</organism>
<evidence type="ECO:0000313" key="3">
    <source>
        <dbReference type="Proteomes" id="UP000270924"/>
    </source>
</evidence>
<evidence type="ECO:0000313" key="2">
    <source>
        <dbReference type="EMBL" id="VDM18237.1"/>
    </source>
</evidence>
<name>A0A3P7EPA2_WUCBA</name>
<feature type="region of interest" description="Disordered" evidence="1">
    <location>
        <begin position="1"/>
        <end position="40"/>
    </location>
</feature>
<sequence>MPPSMATPTQSPMASPSARRTTPSVSNSTTAIPPVTTATI</sequence>
<gene>
    <name evidence="2" type="ORF">WBA_LOCUS10047</name>
</gene>
<accession>A0A3P7EPA2</accession>
<proteinExistence type="predicted"/>
<feature type="compositionally biased region" description="Polar residues" evidence="1">
    <location>
        <begin position="1"/>
        <end position="28"/>
    </location>
</feature>
<reference evidence="2 3" key="1">
    <citation type="submission" date="2018-11" db="EMBL/GenBank/DDBJ databases">
        <authorList>
            <consortium name="Pathogen Informatics"/>
        </authorList>
    </citation>
    <scope>NUCLEOTIDE SEQUENCE [LARGE SCALE GENOMIC DNA]</scope>
</reference>
<evidence type="ECO:0000256" key="1">
    <source>
        <dbReference type="SAM" id="MobiDB-lite"/>
    </source>
</evidence>
<protein>
    <submittedName>
        <fullName evidence="2">Uncharacterized protein</fullName>
    </submittedName>
</protein>
<dbReference type="InParanoid" id="A0A3P7EPA2"/>
<keyword evidence="3" id="KW-1185">Reference proteome</keyword>
<dbReference type="EMBL" id="UYWW01010934">
    <property type="protein sequence ID" value="VDM18237.1"/>
    <property type="molecule type" value="Genomic_DNA"/>
</dbReference>
<feature type="compositionally biased region" description="Low complexity" evidence="1">
    <location>
        <begin position="29"/>
        <end position="40"/>
    </location>
</feature>
<dbReference type="AlphaFoldDB" id="A0A3P7EPA2"/>
<dbReference type="Proteomes" id="UP000270924">
    <property type="component" value="Unassembled WGS sequence"/>
</dbReference>